<feature type="compositionally biased region" description="Low complexity" evidence="3">
    <location>
        <begin position="352"/>
        <end position="364"/>
    </location>
</feature>
<dbReference type="AlphaFoldDB" id="A0AAV5DRN4"/>
<comment type="caution">
    <text evidence="5">The sequence shown here is derived from an EMBL/GenBank/DDBJ whole genome shotgun (WGS) entry which is preliminary data.</text>
</comment>
<accession>A0AAV5DRN4</accession>
<dbReference type="GO" id="GO:0016192">
    <property type="term" value="P:vesicle-mediated transport"/>
    <property type="evidence" value="ECO:0007669"/>
    <property type="project" value="UniProtKB-ARBA"/>
</dbReference>
<evidence type="ECO:0000256" key="3">
    <source>
        <dbReference type="SAM" id="MobiDB-lite"/>
    </source>
</evidence>
<evidence type="ECO:0000313" key="6">
    <source>
        <dbReference type="Proteomes" id="UP001054889"/>
    </source>
</evidence>
<dbReference type="GO" id="GO:0032012">
    <property type="term" value="P:regulation of ARF protein signal transduction"/>
    <property type="evidence" value="ECO:0007669"/>
    <property type="project" value="InterPro"/>
</dbReference>
<dbReference type="GO" id="GO:0016020">
    <property type="term" value="C:membrane"/>
    <property type="evidence" value="ECO:0007669"/>
    <property type="project" value="UniProtKB-SubCell"/>
</dbReference>
<dbReference type="GO" id="GO:0005829">
    <property type="term" value="C:cytosol"/>
    <property type="evidence" value="ECO:0007669"/>
    <property type="project" value="UniProtKB-SubCell"/>
</dbReference>
<dbReference type="InterPro" id="IPR023394">
    <property type="entry name" value="Sec7_C_sf"/>
</dbReference>
<dbReference type="GO" id="GO:0012505">
    <property type="term" value="C:endomembrane system"/>
    <property type="evidence" value="ECO:0007669"/>
    <property type="project" value="UniProtKB-ARBA"/>
</dbReference>
<dbReference type="EMBL" id="BQKI01000025">
    <property type="protein sequence ID" value="GJN12816.1"/>
    <property type="molecule type" value="Genomic_DNA"/>
</dbReference>
<reference evidence="5" key="2">
    <citation type="submission" date="2021-12" db="EMBL/GenBank/DDBJ databases">
        <title>Resequencing data analysis of finger millet.</title>
        <authorList>
            <person name="Hatakeyama M."/>
            <person name="Aluri S."/>
            <person name="Balachadran M.T."/>
            <person name="Sivarajan S.R."/>
            <person name="Poveda L."/>
            <person name="Shimizu-Inatsugi R."/>
            <person name="Schlapbach R."/>
            <person name="Sreeman S.M."/>
            <person name="Shimizu K.K."/>
        </authorList>
    </citation>
    <scope>NUCLEOTIDE SEQUENCE</scope>
</reference>
<feature type="compositionally biased region" description="Basic and acidic residues" evidence="3">
    <location>
        <begin position="14"/>
        <end position="36"/>
    </location>
</feature>
<evidence type="ECO:0000256" key="2">
    <source>
        <dbReference type="ARBA" id="ARBA00004514"/>
    </source>
</evidence>
<evidence type="ECO:0000256" key="1">
    <source>
        <dbReference type="ARBA" id="ARBA00004287"/>
    </source>
</evidence>
<dbReference type="PROSITE" id="PS50190">
    <property type="entry name" value="SEC7"/>
    <property type="match status" value="1"/>
</dbReference>
<sequence length="671" mass="72719">MEPLPEAATAVARPDGREVAASHQDLDARSRIRVERLCPPAFSRTRRSSTSAPSSTSSAPTRPGPPSPAALSLLHKILALDLVAPGAVEAMGAVVDAVTGCRFEVTNPPSKEAILARTLHVLLACVRGRAALGLTNHHICAIVSTCFRVVQQAGTKGELLLRVSRQTMQEVVRCIFARLLYLDVDVLAEKQVLHEFARTFDFKQMNLDAALRLFLETFRLPGESQKIQRILEAFSERYYEQSPQMFVNRDAALVLSYSVIMLNTDQHNDPAHLAMDPSDQVVASSVPTPALDCMPISPIQGLSGSAVSAAPTAATLGPSEGLPGFPAPEPAGVHHSPAIPTPVASPHVEENPMSADESAASASSTPPPRVQTFAAISVVFDNVEHEEVLTVCIDGFLLVAKLAAFYPLGNVLNDLVLALCLLLARLTGDTANYQESSSDLLPNKLASSAVVAQVLPVCTPKKSYGLMGRFSQLLYLDAEELRSQPTEEQLAAERNAVETVKKCQIGVYEHIAHIVQSTVMPCNLVEKAVFGLLLICQRLLPYKENLVDILLNSLQLILKLDARVADAYCENITFEVTGLVKANATHIKSQMGWESIISLLCITAHHPDASDAGFEALVFIMSEGAHLSPDYFVLSVEASRQFAESRLDRKKVYPCFKPNGRFIELPYPLVT</sequence>
<dbReference type="Proteomes" id="UP001054889">
    <property type="component" value="Unassembled WGS sequence"/>
</dbReference>
<protein>
    <recommendedName>
        <fullName evidence="4">SEC7 domain-containing protein</fullName>
    </recommendedName>
</protein>
<dbReference type="InterPro" id="IPR035999">
    <property type="entry name" value="Sec7_dom_sf"/>
</dbReference>
<proteinExistence type="predicted"/>
<evidence type="ECO:0000259" key="4">
    <source>
        <dbReference type="PROSITE" id="PS50190"/>
    </source>
</evidence>
<feature type="region of interest" description="Disordered" evidence="3">
    <location>
        <begin position="318"/>
        <end position="367"/>
    </location>
</feature>
<dbReference type="CDD" id="cd00171">
    <property type="entry name" value="Sec7"/>
    <property type="match status" value="1"/>
</dbReference>
<evidence type="ECO:0000313" key="5">
    <source>
        <dbReference type="EMBL" id="GJN12816.1"/>
    </source>
</evidence>
<dbReference type="Gene3D" id="1.10.1000.11">
    <property type="entry name" value="Arf Nucleotide-binding Site Opener,domain 2"/>
    <property type="match status" value="1"/>
</dbReference>
<dbReference type="PANTHER" id="PTHR10663:SF388">
    <property type="entry name" value="GOLGI-SPECIFIC BREFELDIN A-RESISTANCE GUANINE NUCLEOTIDE EXCHANGE FACTOR 1"/>
    <property type="match status" value="1"/>
</dbReference>
<dbReference type="SUPFAM" id="SSF48425">
    <property type="entry name" value="Sec7 domain"/>
    <property type="match status" value="1"/>
</dbReference>
<dbReference type="Pfam" id="PF01369">
    <property type="entry name" value="Sec7"/>
    <property type="match status" value="1"/>
</dbReference>
<reference evidence="5" key="1">
    <citation type="journal article" date="2018" name="DNA Res.">
        <title>Multiple hybrid de novo genome assembly of finger millet, an orphan allotetraploid crop.</title>
        <authorList>
            <person name="Hatakeyama M."/>
            <person name="Aluri S."/>
            <person name="Balachadran M.T."/>
            <person name="Sivarajan S.R."/>
            <person name="Patrignani A."/>
            <person name="Gruter S."/>
            <person name="Poveda L."/>
            <person name="Shimizu-Inatsugi R."/>
            <person name="Baeten J."/>
            <person name="Francoijs K.J."/>
            <person name="Nataraja K.N."/>
            <person name="Reddy Y.A.N."/>
            <person name="Phadnis S."/>
            <person name="Ravikumar R.L."/>
            <person name="Schlapbach R."/>
            <person name="Sreeman S.M."/>
            <person name="Shimizu K.K."/>
        </authorList>
    </citation>
    <scope>NUCLEOTIDE SEQUENCE</scope>
</reference>
<name>A0AAV5DRN4_ELECO</name>
<feature type="compositionally biased region" description="Low complexity" evidence="3">
    <location>
        <begin position="39"/>
        <end position="61"/>
    </location>
</feature>
<keyword evidence="6" id="KW-1185">Reference proteome</keyword>
<organism evidence="5 6">
    <name type="scientific">Eleusine coracana subsp. coracana</name>
    <dbReference type="NCBI Taxonomy" id="191504"/>
    <lineage>
        <taxon>Eukaryota</taxon>
        <taxon>Viridiplantae</taxon>
        <taxon>Streptophyta</taxon>
        <taxon>Embryophyta</taxon>
        <taxon>Tracheophyta</taxon>
        <taxon>Spermatophyta</taxon>
        <taxon>Magnoliopsida</taxon>
        <taxon>Liliopsida</taxon>
        <taxon>Poales</taxon>
        <taxon>Poaceae</taxon>
        <taxon>PACMAD clade</taxon>
        <taxon>Chloridoideae</taxon>
        <taxon>Cynodonteae</taxon>
        <taxon>Eleusininae</taxon>
        <taxon>Eleusine</taxon>
    </lineage>
</organism>
<gene>
    <name evidence="5" type="primary">ga31130</name>
    <name evidence="5" type="ORF">PR202_ga31130</name>
</gene>
<dbReference type="SMART" id="SM00222">
    <property type="entry name" value="Sec7"/>
    <property type="match status" value="1"/>
</dbReference>
<dbReference type="InterPro" id="IPR000904">
    <property type="entry name" value="Sec7_dom"/>
</dbReference>
<dbReference type="GO" id="GO:0005085">
    <property type="term" value="F:guanyl-nucleotide exchange factor activity"/>
    <property type="evidence" value="ECO:0007669"/>
    <property type="project" value="InterPro"/>
</dbReference>
<feature type="domain" description="SEC7" evidence="4">
    <location>
        <begin position="185"/>
        <end position="323"/>
    </location>
</feature>
<comment type="subcellular location">
    <subcellularLocation>
        <location evidence="2">Cytoplasm</location>
        <location evidence="2">Cytosol</location>
    </subcellularLocation>
    <subcellularLocation>
        <location evidence="1">Membrane</location>
        <topology evidence="1">Peripheral membrane protein</topology>
        <orientation evidence="1">Cytoplasmic side</orientation>
    </subcellularLocation>
</comment>
<feature type="region of interest" description="Disordered" evidence="3">
    <location>
        <begin position="1"/>
        <end position="67"/>
    </location>
</feature>
<dbReference type="PANTHER" id="PTHR10663">
    <property type="entry name" value="GUANYL-NUCLEOTIDE EXCHANGE FACTOR"/>
    <property type="match status" value="1"/>
</dbReference>